<dbReference type="InterPro" id="IPR017907">
    <property type="entry name" value="Znf_RING_CS"/>
</dbReference>
<evidence type="ECO:0000256" key="3">
    <source>
        <dbReference type="ARBA" id="ARBA00022833"/>
    </source>
</evidence>
<dbReference type="AlphaFoldDB" id="A0A453G3C1"/>
<dbReference type="Gramene" id="AET3Gv20867500.6">
    <property type="protein sequence ID" value="AET3Gv20867500.6"/>
    <property type="gene ID" value="AET3Gv20867500"/>
</dbReference>
<dbReference type="PROSITE" id="PS00518">
    <property type="entry name" value="ZF_RING_1"/>
    <property type="match status" value="1"/>
</dbReference>
<dbReference type="InterPro" id="IPR013083">
    <property type="entry name" value="Znf_RING/FYVE/PHD"/>
</dbReference>
<dbReference type="PANTHER" id="PTHR15315">
    <property type="entry name" value="RING FINGER PROTEIN 41, 151"/>
    <property type="match status" value="1"/>
</dbReference>
<dbReference type="GO" id="GO:0061630">
    <property type="term" value="F:ubiquitin protein ligase activity"/>
    <property type="evidence" value="ECO:0007669"/>
    <property type="project" value="TreeGrafter"/>
</dbReference>
<keyword evidence="1" id="KW-0479">Metal-binding</keyword>
<dbReference type="PANTHER" id="PTHR15315:SF22">
    <property type="entry name" value="OS01G0905700 PROTEIN"/>
    <property type="match status" value="1"/>
</dbReference>
<dbReference type="EnsemblPlants" id="AET3Gv20867500.6">
    <property type="protein sequence ID" value="AET3Gv20867500.6"/>
    <property type="gene ID" value="AET3Gv20867500"/>
</dbReference>
<reference evidence="5" key="5">
    <citation type="journal article" date="2021" name="G3 (Bethesda)">
        <title>Aegilops tauschii genome assembly Aet v5.0 features greater sequence contiguity and improved annotation.</title>
        <authorList>
            <person name="Wang L."/>
            <person name="Zhu T."/>
            <person name="Rodriguez J.C."/>
            <person name="Deal K.R."/>
            <person name="Dubcovsky J."/>
            <person name="McGuire P.E."/>
            <person name="Lux T."/>
            <person name="Spannagl M."/>
            <person name="Mayer K.F.X."/>
            <person name="Baldrich P."/>
            <person name="Meyers B.C."/>
            <person name="Huo N."/>
            <person name="Gu Y.Q."/>
            <person name="Zhou H."/>
            <person name="Devos K.M."/>
            <person name="Bennetzen J.L."/>
            <person name="Unver T."/>
            <person name="Budak H."/>
            <person name="Gulick P.J."/>
            <person name="Galiba G."/>
            <person name="Kalapos B."/>
            <person name="Nelson D.R."/>
            <person name="Li P."/>
            <person name="You F.M."/>
            <person name="Luo M.C."/>
            <person name="Dvorak J."/>
        </authorList>
    </citation>
    <scope>NUCLEOTIDE SEQUENCE [LARGE SCALE GENOMIC DNA]</scope>
    <source>
        <strain evidence="5">cv. AL8/78</strain>
    </source>
</reference>
<protein>
    <recommendedName>
        <fullName evidence="7">RING-type domain-containing protein</fullName>
    </recommendedName>
</protein>
<organism evidence="5 6">
    <name type="scientific">Aegilops tauschii subsp. strangulata</name>
    <name type="common">Goatgrass</name>
    <dbReference type="NCBI Taxonomy" id="200361"/>
    <lineage>
        <taxon>Eukaryota</taxon>
        <taxon>Viridiplantae</taxon>
        <taxon>Streptophyta</taxon>
        <taxon>Embryophyta</taxon>
        <taxon>Tracheophyta</taxon>
        <taxon>Spermatophyta</taxon>
        <taxon>Magnoliopsida</taxon>
        <taxon>Liliopsida</taxon>
        <taxon>Poales</taxon>
        <taxon>Poaceae</taxon>
        <taxon>BOP clade</taxon>
        <taxon>Pooideae</taxon>
        <taxon>Triticodae</taxon>
        <taxon>Triticeae</taxon>
        <taxon>Triticinae</taxon>
        <taxon>Aegilops</taxon>
    </lineage>
</organism>
<evidence type="ECO:0000256" key="4">
    <source>
        <dbReference type="SAM" id="MobiDB-lite"/>
    </source>
</evidence>
<evidence type="ECO:0000256" key="1">
    <source>
        <dbReference type="ARBA" id="ARBA00022723"/>
    </source>
</evidence>
<feature type="compositionally biased region" description="Pro residues" evidence="4">
    <location>
        <begin position="166"/>
        <end position="177"/>
    </location>
</feature>
<accession>A0A453G3C1</accession>
<evidence type="ECO:0000256" key="2">
    <source>
        <dbReference type="ARBA" id="ARBA00022771"/>
    </source>
</evidence>
<sequence length="177" mass="19943">MQVYVDGDASISTIERRASLKEFYAIIYPYLQQIEENVMARDCKEKGWCKGHGDSGGRRKLYADDKDAEREDECGICLETCTKMVLPNCNHAMCINCYRDCWQIILVYQVLGVHKISVVPILPRKPEASPVQGPVGAHRRRRCDRPGDPGEGECEALPQLHRQPAPHRPGQPPACLL</sequence>
<keyword evidence="6" id="KW-1185">Reference proteome</keyword>
<dbReference type="SUPFAM" id="SSF57850">
    <property type="entry name" value="RING/U-box"/>
    <property type="match status" value="1"/>
</dbReference>
<name>A0A453G3C1_AEGTS</name>
<dbReference type="GO" id="GO:0016567">
    <property type="term" value="P:protein ubiquitination"/>
    <property type="evidence" value="ECO:0007669"/>
    <property type="project" value="TreeGrafter"/>
</dbReference>
<keyword evidence="2" id="KW-0863">Zinc-finger</keyword>
<dbReference type="GO" id="GO:0008270">
    <property type="term" value="F:zinc ion binding"/>
    <property type="evidence" value="ECO:0007669"/>
    <property type="project" value="UniProtKB-KW"/>
</dbReference>
<reference evidence="6" key="2">
    <citation type="journal article" date="2017" name="Nat. Plants">
        <title>The Aegilops tauschii genome reveals multiple impacts of transposons.</title>
        <authorList>
            <person name="Zhao G."/>
            <person name="Zou C."/>
            <person name="Li K."/>
            <person name="Wang K."/>
            <person name="Li T."/>
            <person name="Gao L."/>
            <person name="Zhang X."/>
            <person name="Wang H."/>
            <person name="Yang Z."/>
            <person name="Liu X."/>
            <person name="Jiang W."/>
            <person name="Mao L."/>
            <person name="Kong X."/>
            <person name="Jiao Y."/>
            <person name="Jia J."/>
        </authorList>
    </citation>
    <scope>NUCLEOTIDE SEQUENCE [LARGE SCALE GENOMIC DNA]</scope>
    <source>
        <strain evidence="6">cv. AL8/78</strain>
    </source>
</reference>
<reference evidence="6" key="1">
    <citation type="journal article" date="2014" name="Science">
        <title>Ancient hybridizations among the ancestral genomes of bread wheat.</title>
        <authorList>
            <consortium name="International Wheat Genome Sequencing Consortium,"/>
            <person name="Marcussen T."/>
            <person name="Sandve S.R."/>
            <person name="Heier L."/>
            <person name="Spannagl M."/>
            <person name="Pfeifer M."/>
            <person name="Jakobsen K.S."/>
            <person name="Wulff B.B."/>
            <person name="Steuernagel B."/>
            <person name="Mayer K.F."/>
            <person name="Olsen O.A."/>
        </authorList>
    </citation>
    <scope>NUCLEOTIDE SEQUENCE [LARGE SCALE GENOMIC DNA]</scope>
    <source>
        <strain evidence="6">cv. AL8/78</strain>
    </source>
</reference>
<evidence type="ECO:0000313" key="6">
    <source>
        <dbReference type="Proteomes" id="UP000015105"/>
    </source>
</evidence>
<dbReference type="Proteomes" id="UP000015105">
    <property type="component" value="Chromosome 3D"/>
</dbReference>
<reference evidence="5" key="3">
    <citation type="journal article" date="2017" name="Nature">
        <title>Genome sequence of the progenitor of the wheat D genome Aegilops tauschii.</title>
        <authorList>
            <person name="Luo M.C."/>
            <person name="Gu Y.Q."/>
            <person name="Puiu D."/>
            <person name="Wang H."/>
            <person name="Twardziok S.O."/>
            <person name="Deal K.R."/>
            <person name="Huo N."/>
            <person name="Zhu T."/>
            <person name="Wang L."/>
            <person name="Wang Y."/>
            <person name="McGuire P.E."/>
            <person name="Liu S."/>
            <person name="Long H."/>
            <person name="Ramasamy R.K."/>
            <person name="Rodriguez J.C."/>
            <person name="Van S.L."/>
            <person name="Yuan L."/>
            <person name="Wang Z."/>
            <person name="Xia Z."/>
            <person name="Xiao L."/>
            <person name="Anderson O.D."/>
            <person name="Ouyang S."/>
            <person name="Liang Y."/>
            <person name="Zimin A.V."/>
            <person name="Pertea G."/>
            <person name="Qi P."/>
            <person name="Bennetzen J.L."/>
            <person name="Dai X."/>
            <person name="Dawson M.W."/>
            <person name="Muller H.G."/>
            <person name="Kugler K."/>
            <person name="Rivarola-Duarte L."/>
            <person name="Spannagl M."/>
            <person name="Mayer K.F.X."/>
            <person name="Lu F.H."/>
            <person name="Bevan M.W."/>
            <person name="Leroy P."/>
            <person name="Li P."/>
            <person name="You F.M."/>
            <person name="Sun Q."/>
            <person name="Liu Z."/>
            <person name="Lyons E."/>
            <person name="Wicker T."/>
            <person name="Salzberg S.L."/>
            <person name="Devos K.M."/>
            <person name="Dvorak J."/>
        </authorList>
    </citation>
    <scope>NUCLEOTIDE SEQUENCE [LARGE SCALE GENOMIC DNA]</scope>
    <source>
        <strain evidence="5">cv. AL8/78</strain>
    </source>
</reference>
<dbReference type="Gene3D" id="3.30.40.10">
    <property type="entry name" value="Zinc/RING finger domain, C3HC4 (zinc finger)"/>
    <property type="match status" value="1"/>
</dbReference>
<feature type="region of interest" description="Disordered" evidence="4">
    <location>
        <begin position="127"/>
        <end position="177"/>
    </location>
</feature>
<reference evidence="5" key="4">
    <citation type="submission" date="2019-03" db="UniProtKB">
        <authorList>
            <consortium name="EnsemblPlants"/>
        </authorList>
    </citation>
    <scope>IDENTIFICATION</scope>
</reference>
<evidence type="ECO:0000313" key="5">
    <source>
        <dbReference type="EnsemblPlants" id="AET3Gv20867500.6"/>
    </source>
</evidence>
<evidence type="ECO:0008006" key="7">
    <source>
        <dbReference type="Google" id="ProtNLM"/>
    </source>
</evidence>
<proteinExistence type="predicted"/>
<keyword evidence="3" id="KW-0862">Zinc</keyword>